<dbReference type="InterPro" id="IPR009061">
    <property type="entry name" value="DNA-bd_dom_put_sf"/>
</dbReference>
<dbReference type="PROSITE" id="PS50937">
    <property type="entry name" value="HTH_MERR_2"/>
    <property type="match status" value="1"/>
</dbReference>
<evidence type="ECO:0000259" key="2">
    <source>
        <dbReference type="PROSITE" id="PS50937"/>
    </source>
</evidence>
<evidence type="ECO:0000313" key="3">
    <source>
        <dbReference type="EMBL" id="QQZ61886.1"/>
    </source>
</evidence>
<dbReference type="RefSeq" id="WP_039832122.1">
    <property type="nucleotide sequence ID" value="NZ_CP068595.1"/>
</dbReference>
<name>A0A974SE39_9BACL</name>
<proteinExistence type="predicted"/>
<evidence type="ECO:0000256" key="1">
    <source>
        <dbReference type="ARBA" id="ARBA00023125"/>
    </source>
</evidence>
<dbReference type="GO" id="GO:0003700">
    <property type="term" value="F:DNA-binding transcription factor activity"/>
    <property type="evidence" value="ECO:0007669"/>
    <property type="project" value="InterPro"/>
</dbReference>
<dbReference type="EMBL" id="CP068595">
    <property type="protein sequence ID" value="QQZ61886.1"/>
    <property type="molecule type" value="Genomic_DNA"/>
</dbReference>
<dbReference type="SMART" id="SM00422">
    <property type="entry name" value="HTH_MERR"/>
    <property type="match status" value="1"/>
</dbReference>
<dbReference type="SUPFAM" id="SSF55136">
    <property type="entry name" value="Probable bacterial effector-binding domain"/>
    <property type="match status" value="1"/>
</dbReference>
<keyword evidence="4" id="KW-1185">Reference proteome</keyword>
<dbReference type="InterPro" id="IPR047057">
    <property type="entry name" value="MerR_fam"/>
</dbReference>
<dbReference type="InterPro" id="IPR010499">
    <property type="entry name" value="AraC_E-bd"/>
</dbReference>
<gene>
    <name evidence="3" type="ORF">JI735_03955</name>
</gene>
<dbReference type="InterPro" id="IPR011256">
    <property type="entry name" value="Reg_factor_effector_dom_sf"/>
</dbReference>
<dbReference type="Pfam" id="PF13411">
    <property type="entry name" value="MerR_1"/>
    <property type="match status" value="1"/>
</dbReference>
<dbReference type="PANTHER" id="PTHR30204">
    <property type="entry name" value="REDOX-CYCLING DRUG-SENSING TRANSCRIPTIONAL ACTIVATOR SOXR"/>
    <property type="match status" value="1"/>
</dbReference>
<dbReference type="GO" id="GO:0003677">
    <property type="term" value="F:DNA binding"/>
    <property type="evidence" value="ECO:0007669"/>
    <property type="project" value="UniProtKB-KW"/>
</dbReference>
<dbReference type="SUPFAM" id="SSF46955">
    <property type="entry name" value="Putative DNA-binding domain"/>
    <property type="match status" value="1"/>
</dbReference>
<dbReference type="PANTHER" id="PTHR30204:SF97">
    <property type="entry name" value="MERR FAMILY REGULATORY PROTEIN"/>
    <property type="match status" value="1"/>
</dbReference>
<dbReference type="InterPro" id="IPR000551">
    <property type="entry name" value="MerR-type_HTH_dom"/>
</dbReference>
<sequence>MFKIGEFSKLTQISIRMLRYYDEVGLLKPAETDKWTGYRMYSVEQIPVLNKIIYLRDSGFNVSEIAVALDKMDDKSLIEQLDAKYAEIEKTIQDNIVKLRKIEVAKKELLGQKNEIHYNISIKSIPSYQVLSLRRIIRDYYAEGELWQELSAFAEENHIHIYSNTFSIYHDIEYKESHVDVELCLPVKKQGKSTNSFTYRNTEPVPTMACTMVCGDFTNIAGAYIAFAEWLQQNSQYKMSGQTRQIVHRGPWNENNPEKYLIELQIPLEIV</sequence>
<dbReference type="CDD" id="cd01107">
    <property type="entry name" value="HTH_BmrR"/>
    <property type="match status" value="1"/>
</dbReference>
<dbReference type="PROSITE" id="PS00552">
    <property type="entry name" value="HTH_MERR_1"/>
    <property type="match status" value="1"/>
</dbReference>
<accession>A0A974SE39</accession>
<dbReference type="SMART" id="SM00871">
    <property type="entry name" value="AraC_E_bind"/>
    <property type="match status" value="1"/>
</dbReference>
<dbReference type="Gene3D" id="3.20.80.10">
    <property type="entry name" value="Regulatory factor, effector binding domain"/>
    <property type="match status" value="1"/>
</dbReference>
<organism evidence="3 4">
    <name type="scientific">Paenibacillus sonchi</name>
    <dbReference type="NCBI Taxonomy" id="373687"/>
    <lineage>
        <taxon>Bacteria</taxon>
        <taxon>Bacillati</taxon>
        <taxon>Bacillota</taxon>
        <taxon>Bacilli</taxon>
        <taxon>Bacillales</taxon>
        <taxon>Paenibacillaceae</taxon>
        <taxon>Paenibacillus</taxon>
        <taxon>Paenibacillus sonchi group</taxon>
    </lineage>
</organism>
<dbReference type="KEGG" id="pson:JI735_03955"/>
<dbReference type="AlphaFoldDB" id="A0A974SE39"/>
<reference evidence="3 4" key="1">
    <citation type="submission" date="2021-01" db="EMBL/GenBank/DDBJ databases">
        <title>Whole genome sequence of Paenibacillus sonchi LMG 24727 for comparative genomics.</title>
        <authorList>
            <person name="Lee G."/>
            <person name="Kim M.-J."/>
            <person name="Lim K."/>
            <person name="Shin J.-H."/>
        </authorList>
    </citation>
    <scope>NUCLEOTIDE SEQUENCE [LARGE SCALE GENOMIC DNA]</scope>
    <source>
        <strain evidence="3 4">LMG 24727</strain>
    </source>
</reference>
<dbReference type="Gene3D" id="1.10.1660.10">
    <property type="match status" value="1"/>
</dbReference>
<evidence type="ECO:0000313" key="4">
    <source>
        <dbReference type="Proteomes" id="UP000595841"/>
    </source>
</evidence>
<feature type="domain" description="HTH merR-type" evidence="2">
    <location>
        <begin position="1"/>
        <end position="71"/>
    </location>
</feature>
<keyword evidence="1" id="KW-0238">DNA-binding</keyword>
<dbReference type="Proteomes" id="UP000595841">
    <property type="component" value="Chromosome"/>
</dbReference>
<protein>
    <submittedName>
        <fullName evidence="3">Effector binding domain-containing protein</fullName>
    </submittedName>
</protein>